<evidence type="ECO:0000313" key="6">
    <source>
        <dbReference type="Proteomes" id="UP000234579"/>
    </source>
</evidence>
<dbReference type="RefSeq" id="WP_101811533.1">
    <property type="nucleotide sequence ID" value="NZ_PKGI01000018.1"/>
</dbReference>
<evidence type="ECO:0000256" key="1">
    <source>
        <dbReference type="ARBA" id="ARBA00022630"/>
    </source>
</evidence>
<dbReference type="InterPro" id="IPR005025">
    <property type="entry name" value="FMN_Rdtase-like_dom"/>
</dbReference>
<evidence type="ECO:0000256" key="3">
    <source>
        <dbReference type="ARBA" id="ARBA00023002"/>
    </source>
</evidence>
<organism evidence="5 6">
    <name type="scientific">Ligilactobacillus agilis</name>
    <dbReference type="NCBI Taxonomy" id="1601"/>
    <lineage>
        <taxon>Bacteria</taxon>
        <taxon>Bacillati</taxon>
        <taxon>Bacillota</taxon>
        <taxon>Bacilli</taxon>
        <taxon>Lactobacillales</taxon>
        <taxon>Lactobacillaceae</taxon>
        <taxon>Ligilactobacillus</taxon>
    </lineage>
</organism>
<feature type="domain" description="NADPH-dependent FMN reductase-like" evidence="4">
    <location>
        <begin position="1"/>
        <end position="143"/>
    </location>
</feature>
<accession>A0A2I2AC63</accession>
<comment type="caution">
    <text evidence="5">The sequence shown here is derived from an EMBL/GenBank/DDBJ whole genome shotgun (WGS) entry which is preliminary data.</text>
</comment>
<keyword evidence="1" id="KW-0285">Flavoprotein</keyword>
<dbReference type="Pfam" id="PF03358">
    <property type="entry name" value="FMN_red"/>
    <property type="match status" value="1"/>
</dbReference>
<evidence type="ECO:0000256" key="2">
    <source>
        <dbReference type="ARBA" id="ARBA00022643"/>
    </source>
</evidence>
<protein>
    <submittedName>
        <fullName evidence="5">FMN reductase</fullName>
    </submittedName>
</protein>
<keyword evidence="3" id="KW-0560">Oxidoreductase</keyword>
<dbReference type="PANTHER" id="PTHR43408:SF2">
    <property type="entry name" value="FMN REDUCTASE (NADPH)"/>
    <property type="match status" value="1"/>
</dbReference>
<dbReference type="Proteomes" id="UP000234579">
    <property type="component" value="Unassembled WGS sequence"/>
</dbReference>
<reference evidence="6" key="1">
    <citation type="submission" date="2017-12" db="EMBL/GenBank/DDBJ databases">
        <authorList>
            <person name="Christensen H."/>
        </authorList>
    </citation>
    <scope>NUCLEOTIDE SEQUENCE [LARGE SCALE GENOMIC DNA]</scope>
    <source>
        <strain evidence="6">268A</strain>
    </source>
</reference>
<proteinExistence type="predicted"/>
<dbReference type="GO" id="GO:0016491">
    <property type="term" value="F:oxidoreductase activity"/>
    <property type="evidence" value="ECO:0007669"/>
    <property type="project" value="UniProtKB-KW"/>
</dbReference>
<sequence length="187" mass="21007">MKIVALAGSVVGKKTLTVMNYVAQKMATDFSEIDFELIELAKKDIQFSDGRNYLEYSGDTLEVTTKIMAADALIIGSPIFQAAIPGSVKNIFDLLPEKALRDKVVSLVITAGSPKHYLVAEMHLKPILAYMKAQVLPEIVFVEGQDLYRNEIINHDIIFRLDKLVEDTVLMVETFKILRQKQEDALF</sequence>
<evidence type="ECO:0000313" key="5">
    <source>
        <dbReference type="EMBL" id="PLA76952.1"/>
    </source>
</evidence>
<keyword evidence="2" id="KW-0288">FMN</keyword>
<gene>
    <name evidence="5" type="ORF">CYR79_03540</name>
</gene>
<dbReference type="SUPFAM" id="SSF52218">
    <property type="entry name" value="Flavoproteins"/>
    <property type="match status" value="1"/>
</dbReference>
<name>A0A2I2AC63_9LACO</name>
<dbReference type="InterPro" id="IPR029039">
    <property type="entry name" value="Flavoprotein-like_sf"/>
</dbReference>
<dbReference type="EMBL" id="PKGI01000018">
    <property type="protein sequence ID" value="PLA76952.1"/>
    <property type="molecule type" value="Genomic_DNA"/>
</dbReference>
<dbReference type="AlphaFoldDB" id="A0A2I2AC63"/>
<dbReference type="PANTHER" id="PTHR43408">
    <property type="entry name" value="FMN REDUCTASE (NADPH)"/>
    <property type="match status" value="1"/>
</dbReference>
<dbReference type="Gene3D" id="3.40.50.360">
    <property type="match status" value="1"/>
</dbReference>
<dbReference type="InterPro" id="IPR051814">
    <property type="entry name" value="NAD(P)H-dep_FMN_reductase"/>
</dbReference>
<evidence type="ECO:0000259" key="4">
    <source>
        <dbReference type="Pfam" id="PF03358"/>
    </source>
</evidence>